<name>A0A8X8H0V7_9RHOB</name>
<dbReference type="PIRSF" id="PIRSF032131">
    <property type="entry name" value="UCP032131"/>
    <property type="match status" value="1"/>
</dbReference>
<dbReference type="Proteomes" id="UP000484076">
    <property type="component" value="Unassembled WGS sequence"/>
</dbReference>
<reference evidence="1" key="1">
    <citation type="submission" date="2020-05" db="EMBL/GenBank/DDBJ databases">
        <title>Fertoebacter nigrum gen. nov., sp. nov., a new member of the family Rhodobacteraceae.</title>
        <authorList>
            <person name="Szuroczki S."/>
            <person name="Abbaszade G."/>
            <person name="Buni D."/>
            <person name="Schumann P."/>
            <person name="Toth E."/>
        </authorList>
    </citation>
    <scope>NUCLEOTIDE SEQUENCE</scope>
    <source>
        <strain evidence="1">RG-N-1a</strain>
    </source>
</reference>
<organism evidence="1 2">
    <name type="scientific">Fertoeibacter niger</name>
    <dbReference type="NCBI Taxonomy" id="2656921"/>
    <lineage>
        <taxon>Bacteria</taxon>
        <taxon>Pseudomonadati</taxon>
        <taxon>Pseudomonadota</taxon>
        <taxon>Alphaproteobacteria</taxon>
        <taxon>Rhodobacterales</taxon>
        <taxon>Paracoccaceae</taxon>
        <taxon>Fertoeibacter</taxon>
    </lineage>
</organism>
<accession>A0A8X8H0V7</accession>
<gene>
    <name evidence="1" type="ORF">GEU84_006820</name>
</gene>
<evidence type="ECO:0000313" key="1">
    <source>
        <dbReference type="EMBL" id="NUB44087.1"/>
    </source>
</evidence>
<protein>
    <submittedName>
        <fullName evidence="1">DUF1178 family protein</fullName>
    </submittedName>
</protein>
<evidence type="ECO:0000313" key="2">
    <source>
        <dbReference type="Proteomes" id="UP000484076"/>
    </source>
</evidence>
<dbReference type="EMBL" id="WHUT02000003">
    <property type="protein sequence ID" value="NUB44087.1"/>
    <property type="molecule type" value="Genomic_DNA"/>
</dbReference>
<proteinExistence type="predicted"/>
<dbReference type="AlphaFoldDB" id="A0A8X8H0V7"/>
<dbReference type="Pfam" id="PF06676">
    <property type="entry name" value="DUF1178"/>
    <property type="match status" value="1"/>
</dbReference>
<dbReference type="InterPro" id="IPR009562">
    <property type="entry name" value="DUF1178"/>
</dbReference>
<comment type="caution">
    <text evidence="1">The sequence shown here is derived from an EMBL/GenBank/DDBJ whole genome shotgun (WGS) entry which is preliminary data.</text>
</comment>
<keyword evidence="2" id="KW-1185">Reference proteome</keyword>
<sequence length="140" mass="15219">MIRYSLKCPDDHAFDSWFQSADACDALVARGMVACPVCGSTAVQKSLMAPAVRPGREVVAPRALSEPSPQEAALAELRRKIEENSEYVGMNFATEARAIHDGEAPERAIFGEARPEDARKLIEDGVPVAPLPFLPARRTN</sequence>
<dbReference type="RefSeq" id="WP_152824685.1">
    <property type="nucleotide sequence ID" value="NZ_WHUT02000003.1"/>
</dbReference>